<feature type="non-terminal residue" evidence="1">
    <location>
        <position position="66"/>
    </location>
</feature>
<gene>
    <name evidence="1" type="ORF">ACJMK2_042872</name>
</gene>
<comment type="caution">
    <text evidence="1">The sequence shown here is derived from an EMBL/GenBank/DDBJ whole genome shotgun (WGS) entry which is preliminary data.</text>
</comment>
<proteinExistence type="predicted"/>
<organism evidence="1 2">
    <name type="scientific">Sinanodonta woodiana</name>
    <name type="common">Chinese pond mussel</name>
    <name type="synonym">Anodonta woodiana</name>
    <dbReference type="NCBI Taxonomy" id="1069815"/>
    <lineage>
        <taxon>Eukaryota</taxon>
        <taxon>Metazoa</taxon>
        <taxon>Spiralia</taxon>
        <taxon>Lophotrochozoa</taxon>
        <taxon>Mollusca</taxon>
        <taxon>Bivalvia</taxon>
        <taxon>Autobranchia</taxon>
        <taxon>Heteroconchia</taxon>
        <taxon>Palaeoheterodonta</taxon>
        <taxon>Unionida</taxon>
        <taxon>Unionoidea</taxon>
        <taxon>Unionidae</taxon>
        <taxon>Unioninae</taxon>
        <taxon>Sinanodonta</taxon>
    </lineage>
</organism>
<dbReference type="Proteomes" id="UP001634394">
    <property type="component" value="Unassembled WGS sequence"/>
</dbReference>
<dbReference type="AlphaFoldDB" id="A0ABD3VV57"/>
<sequence length="66" mass="7516">AVCRQVQSLGLAYTYTHDDTVRLQVRQLMTLGFAPRLLIKLIFIQLRSSAHMFWRNCSDISSNSGS</sequence>
<reference evidence="1 2" key="1">
    <citation type="submission" date="2024-11" db="EMBL/GenBank/DDBJ databases">
        <title>Chromosome-level genome assembly of the freshwater bivalve Anodonta woodiana.</title>
        <authorList>
            <person name="Chen X."/>
        </authorList>
    </citation>
    <scope>NUCLEOTIDE SEQUENCE [LARGE SCALE GENOMIC DNA]</scope>
    <source>
        <strain evidence="1">MN2024</strain>
        <tissue evidence="1">Gills</tissue>
    </source>
</reference>
<evidence type="ECO:0000313" key="2">
    <source>
        <dbReference type="Proteomes" id="UP001634394"/>
    </source>
</evidence>
<name>A0ABD3VV57_SINWO</name>
<feature type="non-terminal residue" evidence="1">
    <location>
        <position position="1"/>
    </location>
</feature>
<accession>A0ABD3VV57</accession>
<evidence type="ECO:0000313" key="1">
    <source>
        <dbReference type="EMBL" id="KAL3865487.1"/>
    </source>
</evidence>
<protein>
    <submittedName>
        <fullName evidence="1">Uncharacterized protein</fullName>
    </submittedName>
</protein>
<dbReference type="EMBL" id="JBJQND010000009">
    <property type="protein sequence ID" value="KAL3865487.1"/>
    <property type="molecule type" value="Genomic_DNA"/>
</dbReference>
<keyword evidence="2" id="KW-1185">Reference proteome</keyword>